<evidence type="ECO:0000313" key="1">
    <source>
        <dbReference type="EMBL" id="OON35527.1"/>
    </source>
</evidence>
<comment type="caution">
    <text evidence="1">The sequence shown here is derived from an EMBL/GenBank/DDBJ whole genome shotgun (WGS) entry which is preliminary data.</text>
</comment>
<evidence type="ECO:0000313" key="2">
    <source>
        <dbReference type="Proteomes" id="UP000190667"/>
    </source>
</evidence>
<gene>
    <name evidence="1" type="ORF">BTJ39_23035</name>
</gene>
<dbReference type="Pfam" id="PF07369">
    <property type="entry name" value="DUF1488"/>
    <property type="match status" value="1"/>
</dbReference>
<proteinExistence type="predicted"/>
<accession>A0A1S8Y9M1</accession>
<dbReference type="OrthoDB" id="6465020at2"/>
<sequence>MNQSIEFPEREWWNAEYQAVCFIALVNGFQVTCAISSAALSVRYGRDASPLTTFQQHRWDLEDEASDAIRDGSEDAQGWVWLS</sequence>
<dbReference type="STRING" id="1926881.BTJ39_23035"/>
<dbReference type="RefSeq" id="WP_078005017.1">
    <property type="nucleotide sequence ID" value="NZ_MRUL01000031.1"/>
</dbReference>
<dbReference type="AlphaFoldDB" id="A0A1S8Y9M1"/>
<evidence type="ECO:0008006" key="3">
    <source>
        <dbReference type="Google" id="ProtNLM"/>
    </source>
</evidence>
<dbReference type="EMBL" id="MRUL01000031">
    <property type="protein sequence ID" value="OON35527.1"/>
    <property type="molecule type" value="Genomic_DNA"/>
</dbReference>
<keyword evidence="2" id="KW-1185">Reference proteome</keyword>
<protein>
    <recommendedName>
        <fullName evidence="3">DUF1488 domain-containing protein</fullName>
    </recommendedName>
</protein>
<name>A0A1S8Y9M1_9GAMM</name>
<dbReference type="SUPFAM" id="SSF160272">
    <property type="entry name" value="Shew3726-like"/>
    <property type="match status" value="1"/>
</dbReference>
<reference evidence="1 2" key="1">
    <citation type="submission" date="2016-12" db="EMBL/GenBank/DDBJ databases">
        <title>Izhakiella australiana sp. nov. of genus Izhakiella isolated from Australian desert.</title>
        <authorList>
            <person name="Ji M."/>
        </authorList>
    </citation>
    <scope>NUCLEOTIDE SEQUENCE [LARGE SCALE GENOMIC DNA]</scope>
    <source>
        <strain evidence="1 2">D4N98</strain>
    </source>
</reference>
<dbReference type="InterPro" id="IPR036692">
    <property type="entry name" value="Shew3726-like_sf"/>
</dbReference>
<dbReference type="InterPro" id="IPR009962">
    <property type="entry name" value="DUF1488"/>
</dbReference>
<organism evidence="1 2">
    <name type="scientific">Izhakiella australiensis</name>
    <dbReference type="NCBI Taxonomy" id="1926881"/>
    <lineage>
        <taxon>Bacteria</taxon>
        <taxon>Pseudomonadati</taxon>
        <taxon>Pseudomonadota</taxon>
        <taxon>Gammaproteobacteria</taxon>
        <taxon>Enterobacterales</taxon>
        <taxon>Erwiniaceae</taxon>
        <taxon>Izhakiella</taxon>
    </lineage>
</organism>
<dbReference type="Proteomes" id="UP000190667">
    <property type="component" value="Unassembled WGS sequence"/>
</dbReference>
<dbReference type="Gene3D" id="3.30.160.140">
    <property type="entry name" value="Shew3726-like"/>
    <property type="match status" value="1"/>
</dbReference>